<dbReference type="Proteomes" id="UP000499080">
    <property type="component" value="Unassembled WGS sequence"/>
</dbReference>
<accession>A0A4Y2CUQ8</accession>
<evidence type="ECO:0000313" key="1">
    <source>
        <dbReference type="EMBL" id="GBM07005.1"/>
    </source>
</evidence>
<proteinExistence type="predicted"/>
<evidence type="ECO:0000313" key="2">
    <source>
        <dbReference type="Proteomes" id="UP000499080"/>
    </source>
</evidence>
<dbReference type="AlphaFoldDB" id="A0A4Y2CUQ8"/>
<keyword evidence="2" id="KW-1185">Reference proteome</keyword>
<gene>
    <name evidence="1" type="ORF">AVEN_63453_1</name>
</gene>
<protein>
    <recommendedName>
        <fullName evidence="3">TTF-type domain-containing protein</fullName>
    </recommendedName>
</protein>
<dbReference type="OrthoDB" id="6622622at2759"/>
<dbReference type="EMBL" id="BGPR01000237">
    <property type="protein sequence ID" value="GBM07005.1"/>
    <property type="molecule type" value="Genomic_DNA"/>
</dbReference>
<name>A0A4Y2CUQ8_ARAVE</name>
<comment type="caution">
    <text evidence="1">The sequence shown here is derived from an EMBL/GenBank/DDBJ whole genome shotgun (WGS) entry which is preliminary data.</text>
</comment>
<sequence>MARFTWLAYTSIEDQGALCKYCVIFHQETGGKGNCQNLKNLVTKPFNRWKDAIETFINHSKCHYHLSNQLYADNFITSLSKCSHIALQLDSVKAQQIERNRKKLKSIIDTILLWPARIACEGIFGFR</sequence>
<reference evidence="1 2" key="1">
    <citation type="journal article" date="2019" name="Sci. Rep.">
        <title>Orb-weaving spider Araneus ventricosus genome elucidates the spidroin gene catalogue.</title>
        <authorList>
            <person name="Kono N."/>
            <person name="Nakamura H."/>
            <person name="Ohtoshi R."/>
            <person name="Moran D.A.P."/>
            <person name="Shinohara A."/>
            <person name="Yoshida Y."/>
            <person name="Fujiwara M."/>
            <person name="Mori M."/>
            <person name="Tomita M."/>
            <person name="Arakawa K."/>
        </authorList>
    </citation>
    <scope>NUCLEOTIDE SEQUENCE [LARGE SCALE GENOMIC DNA]</scope>
</reference>
<evidence type="ECO:0008006" key="3">
    <source>
        <dbReference type="Google" id="ProtNLM"/>
    </source>
</evidence>
<organism evidence="1 2">
    <name type="scientific">Araneus ventricosus</name>
    <name type="common">Orbweaver spider</name>
    <name type="synonym">Epeira ventricosa</name>
    <dbReference type="NCBI Taxonomy" id="182803"/>
    <lineage>
        <taxon>Eukaryota</taxon>
        <taxon>Metazoa</taxon>
        <taxon>Ecdysozoa</taxon>
        <taxon>Arthropoda</taxon>
        <taxon>Chelicerata</taxon>
        <taxon>Arachnida</taxon>
        <taxon>Araneae</taxon>
        <taxon>Araneomorphae</taxon>
        <taxon>Entelegynae</taxon>
        <taxon>Araneoidea</taxon>
        <taxon>Araneidae</taxon>
        <taxon>Araneus</taxon>
    </lineage>
</organism>